<dbReference type="Proteomes" id="UP000190744">
    <property type="component" value="Unassembled WGS sequence"/>
</dbReference>
<dbReference type="InterPro" id="IPR032465">
    <property type="entry name" value="ACMSD"/>
</dbReference>
<dbReference type="PANTHER" id="PTHR21240:SF29">
    <property type="entry name" value="AMIDOHYDROLASE-RELATED DOMAIN-CONTAINING PROTEIN"/>
    <property type="match status" value="1"/>
</dbReference>
<dbReference type="GO" id="GO:0019748">
    <property type="term" value="P:secondary metabolic process"/>
    <property type="evidence" value="ECO:0007669"/>
    <property type="project" value="TreeGrafter"/>
</dbReference>
<evidence type="ECO:0000256" key="1">
    <source>
        <dbReference type="ARBA" id="ARBA00005871"/>
    </source>
</evidence>
<reference evidence="11" key="1">
    <citation type="submission" date="2015-09" db="EMBL/GenBank/DDBJ databases">
        <authorList>
            <person name="Fill T.P."/>
            <person name="Baretta J.F."/>
            <person name="de Almeida L.G."/>
            <person name="Rocha M."/>
            <person name="de Souza D.H."/>
            <person name="Malavazi I."/>
            <person name="Cerdeira L.T."/>
            <person name="Hong H."/>
            <person name="Samborskyy M."/>
            <person name="de Vasconcelos A.T."/>
            <person name="Leadlay P."/>
            <person name="Rodrigues-Filho E."/>
        </authorList>
    </citation>
    <scope>NUCLEOTIDE SEQUENCE [LARGE SCALE GENOMIC DNA]</scope>
    <source>
        <strain evidence="11">LaBioMMi 136</strain>
    </source>
</reference>
<evidence type="ECO:0000256" key="7">
    <source>
        <dbReference type="ARBA" id="ARBA00038889"/>
    </source>
</evidence>
<evidence type="ECO:0000256" key="6">
    <source>
        <dbReference type="ARBA" id="ARBA00036832"/>
    </source>
</evidence>
<feature type="domain" description="Amidohydrolase-related" evidence="9">
    <location>
        <begin position="6"/>
        <end position="332"/>
    </location>
</feature>
<dbReference type="GO" id="GO:0047596">
    <property type="term" value="F:6-methylsalicylate decarboxylase activity"/>
    <property type="evidence" value="ECO:0007669"/>
    <property type="project" value="UniProtKB-EC"/>
</dbReference>
<evidence type="ECO:0000313" key="10">
    <source>
        <dbReference type="EMBL" id="OOQ86195.1"/>
    </source>
</evidence>
<keyword evidence="3 8" id="KW-0210">Decarboxylase</keyword>
<proteinExistence type="inferred from homology"/>
<name>A0A1S9RL34_PENBI</name>
<evidence type="ECO:0000256" key="5">
    <source>
        <dbReference type="ARBA" id="ARBA00023239"/>
    </source>
</evidence>
<dbReference type="Gene3D" id="3.20.20.140">
    <property type="entry name" value="Metal-dependent hydrolases"/>
    <property type="match status" value="1"/>
</dbReference>
<dbReference type="AlphaFoldDB" id="A0A1S9RL34"/>
<keyword evidence="2" id="KW-0479">Metal-binding</keyword>
<comment type="similarity">
    <text evidence="1">Belongs to the metallo-dependent hydrolases superfamily. ACMSD family.</text>
</comment>
<organism evidence="10 11">
    <name type="scientific">Penicillium brasilianum</name>
    <dbReference type="NCBI Taxonomy" id="104259"/>
    <lineage>
        <taxon>Eukaryota</taxon>
        <taxon>Fungi</taxon>
        <taxon>Dikarya</taxon>
        <taxon>Ascomycota</taxon>
        <taxon>Pezizomycotina</taxon>
        <taxon>Eurotiomycetes</taxon>
        <taxon>Eurotiomycetidae</taxon>
        <taxon>Eurotiales</taxon>
        <taxon>Aspergillaceae</taxon>
        <taxon>Penicillium</taxon>
    </lineage>
</organism>
<evidence type="ECO:0000313" key="11">
    <source>
        <dbReference type="Proteomes" id="UP000190744"/>
    </source>
</evidence>
<evidence type="ECO:0000256" key="2">
    <source>
        <dbReference type="ARBA" id="ARBA00022723"/>
    </source>
</evidence>
<keyword evidence="4" id="KW-0862">Zinc</keyword>
<keyword evidence="5 8" id="KW-0456">Lyase</keyword>
<dbReference type="GO" id="GO:0005829">
    <property type="term" value="C:cytosol"/>
    <property type="evidence" value="ECO:0007669"/>
    <property type="project" value="TreeGrafter"/>
</dbReference>
<dbReference type="GO" id="GO:0046872">
    <property type="term" value="F:metal ion binding"/>
    <property type="evidence" value="ECO:0007669"/>
    <property type="project" value="UniProtKB-KW"/>
</dbReference>
<evidence type="ECO:0000256" key="3">
    <source>
        <dbReference type="ARBA" id="ARBA00022793"/>
    </source>
</evidence>
<dbReference type="InterPro" id="IPR032466">
    <property type="entry name" value="Metal_Hydrolase"/>
</dbReference>
<dbReference type="PANTHER" id="PTHR21240">
    <property type="entry name" value="2-AMINO-3-CARBOXYLMUCONATE-6-SEMIALDEHYDE DECARBOXYLASE"/>
    <property type="match status" value="1"/>
</dbReference>
<dbReference type="EC" id="4.1.1.52" evidence="7"/>
<protein>
    <recommendedName>
        <fullName evidence="7">6-methylsalicylate decarboxylase</fullName>
        <ecNumber evidence="7">4.1.1.52</ecNumber>
    </recommendedName>
</protein>
<gene>
    <name evidence="10" type="ORF">PEBR_22364</name>
</gene>
<comment type="caution">
    <text evidence="10">The sequence shown here is derived from an EMBL/GenBank/DDBJ whole genome shotgun (WGS) entry which is preliminary data.</text>
</comment>
<evidence type="ECO:0000256" key="4">
    <source>
        <dbReference type="ARBA" id="ARBA00022833"/>
    </source>
</evidence>
<dbReference type="Pfam" id="PF04909">
    <property type="entry name" value="Amidohydro_2"/>
    <property type="match status" value="1"/>
</dbReference>
<dbReference type="InterPro" id="IPR006680">
    <property type="entry name" value="Amidohydro-rel"/>
</dbReference>
<dbReference type="EMBL" id="LJBN01000148">
    <property type="protein sequence ID" value="OOQ86195.1"/>
    <property type="molecule type" value="Genomic_DNA"/>
</dbReference>
<dbReference type="GO" id="GO:0016787">
    <property type="term" value="F:hydrolase activity"/>
    <property type="evidence" value="ECO:0007669"/>
    <property type="project" value="InterPro"/>
</dbReference>
<evidence type="ECO:0000256" key="8">
    <source>
        <dbReference type="RuleBase" id="RU366045"/>
    </source>
</evidence>
<evidence type="ECO:0000259" key="9">
    <source>
        <dbReference type="Pfam" id="PF04909"/>
    </source>
</evidence>
<sequence length="344" mass="38410">MVGAKIDVHAHFVPPCWREALLANGLDQPDGMPEIPAWDLSTHVQLMDSMGIQKSYLSITSPGVHLVAGKDALAKQLARECNEFAYSIKREMPDRFGSFASLPLPDLEGSIKELDYVCDYLKADGVVLHTNYHGKYLGDNYFQPIFKELNRRGVVVFIHPTSPCTMTTPGCAHLKGGPLPQYPVPVFEFMFETCRCVIDLFLSGAISRYPNIRYILPHAGGALPPLIQRFSEAATLIPNLSLDTSVTPEGVRAMLNNRFWFDTAGPTFPEQIKSLLHYVRPDRICYGTDYPFTPFQGVQHLGRIMEENLATMLDSQEERDGIYGNNALRLLKKKLSLDNTGTST</sequence>
<accession>A0A1S9RL34</accession>
<comment type="catalytic activity">
    <reaction evidence="6">
        <text>6-methylsalicylate + H(+) = 3-methylphenol + CO2</text>
        <dbReference type="Rhea" id="RHEA:23112"/>
        <dbReference type="ChEBI" id="CHEBI:15378"/>
        <dbReference type="ChEBI" id="CHEBI:16526"/>
        <dbReference type="ChEBI" id="CHEBI:17231"/>
        <dbReference type="ChEBI" id="CHEBI:36658"/>
        <dbReference type="EC" id="4.1.1.52"/>
    </reaction>
    <physiologicalReaction direction="left-to-right" evidence="6">
        <dbReference type="Rhea" id="RHEA:23113"/>
    </physiologicalReaction>
</comment>
<dbReference type="SUPFAM" id="SSF51556">
    <property type="entry name" value="Metallo-dependent hydrolases"/>
    <property type="match status" value="1"/>
</dbReference>